<sequence>MNTENIMVENWLTISDIAAEGKDFTFDDQDFWRDAWRRFKLDLRPGRDLVAEFSVLPQSDDGALVRGTLTGSVQLACDRCAEYFDYAIEAQFDAFEQLPDGGESDGEPRMRVENGLLQLDIGAILWEEFALALPFKPLCSEECAGICPGCGANLNTGQCTCQPEEGDERLAVFRDLKIK</sequence>
<dbReference type="PANTHER" id="PTHR34374">
    <property type="entry name" value="LARGE RIBOSOMAL RNA SUBUNIT ACCUMULATION PROTEIN YCED HOMOLOG 1, CHLOROPLASTIC"/>
    <property type="match status" value="1"/>
</dbReference>
<protein>
    <recommendedName>
        <fullName evidence="3">DUF177 domain-containing protein</fullName>
    </recommendedName>
</protein>
<organism evidence="1 2">
    <name type="scientific">Pseudodesulfovibrio mercurii</name>
    <dbReference type="NCBI Taxonomy" id="641491"/>
    <lineage>
        <taxon>Bacteria</taxon>
        <taxon>Pseudomonadati</taxon>
        <taxon>Thermodesulfobacteriota</taxon>
        <taxon>Desulfovibrionia</taxon>
        <taxon>Desulfovibrionales</taxon>
        <taxon>Desulfovibrionaceae</taxon>
    </lineage>
</organism>
<proteinExistence type="predicted"/>
<reference evidence="1 2" key="1">
    <citation type="journal article" date="2011" name="J. Bacteriol.">
        <title>Genome sequence of the mercury-methylating strain Desulfovibrio desulfuricans ND132.</title>
        <authorList>
            <person name="Brown S.D."/>
            <person name="Gilmour C.C."/>
            <person name="Kucken A.M."/>
            <person name="Wall J.D."/>
            <person name="Elias D.A."/>
            <person name="Brandt C.C."/>
            <person name="Podar M."/>
            <person name="Chertkov O."/>
            <person name="Held B."/>
            <person name="Bruce D.C."/>
            <person name="Detter J.C."/>
            <person name="Tapia R."/>
            <person name="Han C.S."/>
            <person name="Goodwin L.A."/>
            <person name="Cheng J.F."/>
            <person name="Pitluck S."/>
            <person name="Woyke T."/>
            <person name="Mikhailova N."/>
            <person name="Ivanova N.N."/>
            <person name="Han J."/>
            <person name="Lucas S."/>
            <person name="Lapidus A.L."/>
            <person name="Land M.L."/>
            <person name="Hauser L.J."/>
            <person name="Palumbo A.V."/>
        </authorList>
    </citation>
    <scope>NUCLEOTIDE SEQUENCE [LARGE SCALE GENOMIC DNA]</scope>
    <source>
        <strain evidence="1 2">ND132</strain>
    </source>
</reference>
<dbReference type="STRING" id="641491.DND132_1660"/>
<evidence type="ECO:0000313" key="2">
    <source>
        <dbReference type="Proteomes" id="UP000007845"/>
    </source>
</evidence>
<evidence type="ECO:0008006" key="3">
    <source>
        <dbReference type="Google" id="ProtNLM"/>
    </source>
</evidence>
<keyword evidence="2" id="KW-1185">Reference proteome</keyword>
<dbReference type="RefSeq" id="WP_014322295.1">
    <property type="nucleotide sequence ID" value="NC_016803.1"/>
</dbReference>
<name>F0JFE3_9BACT</name>
<dbReference type="KEGG" id="ddn:DND132_1660"/>
<dbReference type="AlphaFoldDB" id="F0JFE3"/>
<dbReference type="EMBL" id="CP003220">
    <property type="protein sequence ID" value="EGB14867.1"/>
    <property type="molecule type" value="Genomic_DNA"/>
</dbReference>
<accession>F0JFE3</accession>
<dbReference type="InterPro" id="IPR003772">
    <property type="entry name" value="YceD"/>
</dbReference>
<dbReference type="HOGENOM" id="CLU_100236_1_1_7"/>
<dbReference type="Proteomes" id="UP000007845">
    <property type="component" value="Chromosome"/>
</dbReference>
<dbReference type="eggNOG" id="COG1399">
    <property type="taxonomic scope" value="Bacteria"/>
</dbReference>
<dbReference type="Pfam" id="PF02620">
    <property type="entry name" value="YceD"/>
    <property type="match status" value="1"/>
</dbReference>
<gene>
    <name evidence="1" type="ORF">DND132_1660</name>
</gene>
<dbReference type="PANTHER" id="PTHR34374:SF1">
    <property type="entry name" value="LARGE RIBOSOMAL RNA SUBUNIT ACCUMULATION PROTEIN YCED HOMOLOG 1, CHLOROPLASTIC"/>
    <property type="match status" value="1"/>
</dbReference>
<evidence type="ECO:0000313" key="1">
    <source>
        <dbReference type="EMBL" id="EGB14867.1"/>
    </source>
</evidence>